<dbReference type="Proteomes" id="UP000515121">
    <property type="component" value="Unplaced"/>
</dbReference>
<name>A0A6P5ZYR5_DURZI</name>
<dbReference type="GO" id="GO:0031507">
    <property type="term" value="P:heterochromatin formation"/>
    <property type="evidence" value="ECO:0007669"/>
    <property type="project" value="TreeGrafter"/>
</dbReference>
<dbReference type="GO" id="GO:0046976">
    <property type="term" value="F:histone H3K27 methyltransferase activity"/>
    <property type="evidence" value="ECO:0007669"/>
    <property type="project" value="TreeGrafter"/>
</dbReference>
<dbReference type="PANTHER" id="PTHR45747:SF14">
    <property type="entry name" value="HISTONE-LYSINE N-METHYLTRANSFERASE EZA1"/>
    <property type="match status" value="1"/>
</dbReference>
<dbReference type="AlphaFoldDB" id="A0A6P5ZYR5"/>
<evidence type="ECO:0000259" key="2">
    <source>
        <dbReference type="Pfam" id="PF25996"/>
    </source>
</evidence>
<dbReference type="GO" id="GO:0005634">
    <property type="term" value="C:nucleus"/>
    <property type="evidence" value="ECO:0007669"/>
    <property type="project" value="TreeGrafter"/>
</dbReference>
<feature type="domain" description="Histone-lysine N-methyltransferase CLF-like HTH" evidence="2">
    <location>
        <begin position="101"/>
        <end position="139"/>
    </location>
</feature>
<accession>A0A6P5ZYR5</accession>
<reference evidence="4 5" key="1">
    <citation type="submission" date="2025-04" db="UniProtKB">
        <authorList>
            <consortium name="RefSeq"/>
        </authorList>
    </citation>
    <scope>IDENTIFICATION</scope>
    <source>
        <tissue evidence="4 5">Fruit stalk</tissue>
    </source>
</reference>
<evidence type="ECO:0000313" key="5">
    <source>
        <dbReference type="RefSeq" id="XP_022757885.1"/>
    </source>
</evidence>
<evidence type="ECO:0000313" key="4">
    <source>
        <dbReference type="RefSeq" id="XP_022757884.1"/>
    </source>
</evidence>
<sequence>MLSSRIEIPLCKYTGFAQVSGDRDYANALEVVSPTSAKLPYIEKFPTYTTWIFLDKNQRMAEYQSVVERRRIYYDQHGSEALICSDSEEDIAESEEDKHEFSEGEERILWTVRQEYGLGEEILRAVSQFIGVTISEIQIVRNGMARSQTNTVTKTLKIRRILDLKRIEKQPYCSEYEDDRKPCSDQCYLRLRAVKGMPEGSGGNALHRVMTTTLEEKDQAASSDAKGPKTNVGADLMQDERGITEEARPVTLEGIHDSEGAGEAQNLEISCIAIDNHESSGKLKASQERYRPLDDSVLYSDGSQDSAIKKQKTVLVLDLGTKSSEAIPSQDHASSESTKSRNHHVGTPNENEAQITAKNNQNESDERVSVTFACSASASSDKTEDNLSDGATDVAKVPELKWSSSDWKPIERELYLKGVEIFGRNR</sequence>
<feature type="compositionally biased region" description="Polar residues" evidence="1">
    <location>
        <begin position="325"/>
        <end position="337"/>
    </location>
</feature>
<dbReference type="InterPro" id="IPR058609">
    <property type="entry name" value="HTH_CLF-like"/>
</dbReference>
<dbReference type="Pfam" id="PF25996">
    <property type="entry name" value="HTH_CLF_N"/>
    <property type="match status" value="1"/>
</dbReference>
<evidence type="ECO:0000256" key="1">
    <source>
        <dbReference type="SAM" id="MobiDB-lite"/>
    </source>
</evidence>
<dbReference type="GeneID" id="111305005"/>
<dbReference type="GO" id="GO:0003682">
    <property type="term" value="F:chromatin binding"/>
    <property type="evidence" value="ECO:0007669"/>
    <property type="project" value="TreeGrafter"/>
</dbReference>
<feature type="compositionally biased region" description="Polar residues" evidence="1">
    <location>
        <begin position="348"/>
        <end position="362"/>
    </location>
</feature>
<organism evidence="3 4">
    <name type="scientific">Durio zibethinus</name>
    <name type="common">Durian</name>
    <dbReference type="NCBI Taxonomy" id="66656"/>
    <lineage>
        <taxon>Eukaryota</taxon>
        <taxon>Viridiplantae</taxon>
        <taxon>Streptophyta</taxon>
        <taxon>Embryophyta</taxon>
        <taxon>Tracheophyta</taxon>
        <taxon>Spermatophyta</taxon>
        <taxon>Magnoliopsida</taxon>
        <taxon>eudicotyledons</taxon>
        <taxon>Gunneridae</taxon>
        <taxon>Pentapetalae</taxon>
        <taxon>rosids</taxon>
        <taxon>malvids</taxon>
        <taxon>Malvales</taxon>
        <taxon>Malvaceae</taxon>
        <taxon>Helicteroideae</taxon>
        <taxon>Durio</taxon>
    </lineage>
</organism>
<dbReference type="KEGG" id="dzi:111305005"/>
<proteinExistence type="predicted"/>
<evidence type="ECO:0000313" key="3">
    <source>
        <dbReference type="Proteomes" id="UP000515121"/>
    </source>
</evidence>
<feature type="region of interest" description="Disordered" evidence="1">
    <location>
        <begin position="325"/>
        <end position="395"/>
    </location>
</feature>
<dbReference type="InterPro" id="IPR045318">
    <property type="entry name" value="EZH1/2-like"/>
</dbReference>
<keyword evidence="3" id="KW-1185">Reference proteome</keyword>
<dbReference type="OrthoDB" id="6141102at2759"/>
<dbReference type="RefSeq" id="XP_022757884.1">
    <property type="nucleotide sequence ID" value="XM_022902149.1"/>
</dbReference>
<protein>
    <submittedName>
        <fullName evidence="4 5">Histone-lysine N-methyltransferase EZA1-like isoform X1</fullName>
    </submittedName>
</protein>
<dbReference type="PANTHER" id="PTHR45747">
    <property type="entry name" value="HISTONE-LYSINE N-METHYLTRANSFERASE E(Z)"/>
    <property type="match status" value="1"/>
</dbReference>
<gene>
    <name evidence="4 5" type="primary">LOC111305005</name>
</gene>
<dbReference type="RefSeq" id="XP_022757885.1">
    <property type="nucleotide sequence ID" value="XM_022902150.1"/>
</dbReference>